<dbReference type="InterPro" id="IPR047252">
    <property type="entry name" value="TP53BP1-like"/>
</dbReference>
<feature type="compositionally biased region" description="Basic and acidic residues" evidence="2">
    <location>
        <begin position="1"/>
        <end position="18"/>
    </location>
</feature>
<gene>
    <name evidence="4" type="ORF">g.9323</name>
</gene>
<dbReference type="Pfam" id="PF18428">
    <property type="entry name" value="BRCT_3"/>
    <property type="match status" value="1"/>
</dbReference>
<dbReference type="GO" id="GO:0045944">
    <property type="term" value="P:positive regulation of transcription by RNA polymerase II"/>
    <property type="evidence" value="ECO:0007669"/>
    <property type="project" value="TreeGrafter"/>
</dbReference>
<evidence type="ECO:0000259" key="3">
    <source>
        <dbReference type="Pfam" id="PF24680"/>
    </source>
</evidence>
<name>A0A1B6DCL8_9HEMI</name>
<dbReference type="GO" id="GO:0042393">
    <property type="term" value="F:histone binding"/>
    <property type="evidence" value="ECO:0007669"/>
    <property type="project" value="TreeGrafter"/>
</dbReference>
<dbReference type="GO" id="GO:0005634">
    <property type="term" value="C:nucleus"/>
    <property type="evidence" value="ECO:0007669"/>
    <property type="project" value="TreeGrafter"/>
</dbReference>
<evidence type="ECO:0000256" key="1">
    <source>
        <dbReference type="SAM" id="Coils"/>
    </source>
</evidence>
<dbReference type="GO" id="GO:0000077">
    <property type="term" value="P:DNA damage checkpoint signaling"/>
    <property type="evidence" value="ECO:0007669"/>
    <property type="project" value="TreeGrafter"/>
</dbReference>
<organism evidence="4">
    <name type="scientific">Clastoptera arizonana</name>
    <name type="common">Arizona spittle bug</name>
    <dbReference type="NCBI Taxonomy" id="38151"/>
    <lineage>
        <taxon>Eukaryota</taxon>
        <taxon>Metazoa</taxon>
        <taxon>Ecdysozoa</taxon>
        <taxon>Arthropoda</taxon>
        <taxon>Hexapoda</taxon>
        <taxon>Insecta</taxon>
        <taxon>Pterygota</taxon>
        <taxon>Neoptera</taxon>
        <taxon>Paraneoptera</taxon>
        <taxon>Hemiptera</taxon>
        <taxon>Auchenorrhyncha</taxon>
        <taxon>Cercopoidea</taxon>
        <taxon>Clastopteridae</taxon>
        <taxon>Clastoptera</taxon>
    </lineage>
</organism>
<keyword evidence="1" id="KW-0175">Coiled coil</keyword>
<dbReference type="CDD" id="cd17724">
    <property type="entry name" value="BRCT_p53bp1_rpt2"/>
    <property type="match status" value="1"/>
</dbReference>
<dbReference type="PANTHER" id="PTHR15321:SF3">
    <property type="entry name" value="TP53-BINDING PROTEIN 1"/>
    <property type="match status" value="1"/>
</dbReference>
<feature type="compositionally biased region" description="Low complexity" evidence="2">
    <location>
        <begin position="780"/>
        <end position="798"/>
    </location>
</feature>
<proteinExistence type="predicted"/>
<feature type="coiled-coil region" evidence="1">
    <location>
        <begin position="324"/>
        <end position="365"/>
    </location>
</feature>
<dbReference type="InterPro" id="IPR056492">
    <property type="entry name" value="SH3_Hsr9"/>
</dbReference>
<dbReference type="InterPro" id="IPR047250">
    <property type="entry name" value="BRCT_p53bp1-like_rpt2"/>
</dbReference>
<dbReference type="AlphaFoldDB" id="A0A1B6DCL8"/>
<accession>A0A1B6DCL8</accession>
<dbReference type="Gene3D" id="2.30.30.140">
    <property type="match status" value="1"/>
</dbReference>
<evidence type="ECO:0000313" key="4">
    <source>
        <dbReference type="EMBL" id="JAS23437.1"/>
    </source>
</evidence>
<feature type="region of interest" description="Disordered" evidence="2">
    <location>
        <begin position="591"/>
        <end position="616"/>
    </location>
</feature>
<dbReference type="Pfam" id="PF24680">
    <property type="entry name" value="SH3_Hsr9"/>
    <property type="match status" value="1"/>
</dbReference>
<feature type="region of interest" description="Disordered" evidence="2">
    <location>
        <begin position="1"/>
        <end position="24"/>
    </location>
</feature>
<dbReference type="InterPro" id="IPR036420">
    <property type="entry name" value="BRCT_dom_sf"/>
</dbReference>
<dbReference type="SUPFAM" id="SSF52113">
    <property type="entry name" value="BRCT domain"/>
    <property type="match status" value="2"/>
</dbReference>
<feature type="domain" description="Hsr-9 Tudor" evidence="3">
    <location>
        <begin position="642"/>
        <end position="714"/>
    </location>
</feature>
<dbReference type="PANTHER" id="PTHR15321">
    <property type="entry name" value="TUMOR SUPPRESSOR P53-BINDING PROTEIN 1"/>
    <property type="match status" value="1"/>
</dbReference>
<feature type="compositionally biased region" description="Polar residues" evidence="2">
    <location>
        <begin position="811"/>
        <end position="836"/>
    </location>
</feature>
<dbReference type="Gene3D" id="3.40.50.10190">
    <property type="entry name" value="BRCT domain"/>
    <property type="match status" value="2"/>
</dbReference>
<protein>
    <recommendedName>
        <fullName evidence="3">Hsr-9 Tudor domain-containing protein</fullName>
    </recommendedName>
</protein>
<sequence>MEGKDTNPKDGEKKSSEKDDPDSIFNVETEVIGELENQITERYSQDTYCSLDSQIGRTESLNEEDEPQHILSASEKITEDTTVDMAEMCKLSQQMDSSLEVELGDKSVSIAEISVNADKEIIGKENSIIVLNSSTDTEKDISLNKDNSLENLNTSKKEIKIKGLDSPDMFSEKVFQHEPMDVSPIDESPKNCSIFIIPDSSGESKKLEAKCLKRKAETKSKDETPPKKSRSSCMVIYEGTPKRHQPLATLDLTEEHSHEEVMVLDDTQNDFSLRLDSPNGKSFGSQDLQQSWKSHIKSNSENVTVTCNSSTEDKECNVSWQSHKELTEQEVTEWKHKYEKVLKERDELQEKLDQLLSKNIDENKLKDKSPVSNDSKESLYSYLEKRFMCGVILFTINEATNQFVSAEVKQLSLVDNDAKDKKQRSSVSSGYLADKSFSSGTSGESGVSIPGRYNLPLNRHSILSTTSSSSHASATSVLSSASAYTRSTDLRNWDGPFLIPSAPIIKNLKNNLNYPLSGSGFPFPPVENLDEFLNGYPMVNGSPEIEKNGVVTTIENTATEDIIKEPQIEGKQKECETESSKETVDLAPQKKVRGKTRNNNTATKQKKATSQKGVPVVGSKTPVLSQVDEEDDDQVKCEGKAVFAKWSDSHYYPGWVNEDMSAPRVKVNFYDGNVTPLATVKIIPANWLKEGKMALAQQKANKNKYSPCIVMEVVELERNKGPIFTVDVDSSISTLEFSQVALTENQVAELREEAIATGRLASHHLVSLDNVVSHPRTRTSRTPSQTTTPKTPKGTNTPSRKRAAKPEPEPGTSNTSNSIKSLAFMSGSTSDESSLAESIKGNERLALDPECSPQEFPSESKRKTSQKKQVKSTAKNSKRVLDEDFIMEQRHGPFPNEGSELFMGFNFLITYTDKKVWYHMARKGDSFSSDMAEFSTDGEGFDIKSFNKQRLRNQIKNGGGKLYRTLHQVPVQEYSRTYLITDAPSCTPLYLECLVHGITIHNHETIIVCCKENRPFKEVIENRSPLPAGFSVEKTVYRKQQKSVKPFKKLKGNILLALSLNKACVQFWNKLLTAAGAKVVVHNDKAINLSRISVIVTDFNCKEDLIDEANHNKISLVSLVWVEQCIIDGMMRPYQGHEYYNYKYVTPCESPEL</sequence>
<feature type="region of interest" description="Disordered" evidence="2">
    <location>
        <begin position="767"/>
        <end position="876"/>
    </location>
</feature>
<dbReference type="EMBL" id="GEDC01013861">
    <property type="protein sequence ID" value="JAS23437.1"/>
    <property type="molecule type" value="Transcribed_RNA"/>
</dbReference>
<evidence type="ECO:0000256" key="2">
    <source>
        <dbReference type="SAM" id="MobiDB-lite"/>
    </source>
</evidence>
<reference evidence="4" key="1">
    <citation type="submission" date="2015-12" db="EMBL/GenBank/DDBJ databases">
        <title>De novo transcriptome assembly of four potential Pierce s Disease insect vectors from Arizona vineyards.</title>
        <authorList>
            <person name="Tassone E.E."/>
        </authorList>
    </citation>
    <scope>NUCLEOTIDE SEQUENCE</scope>
</reference>